<dbReference type="PROSITE" id="PS51352">
    <property type="entry name" value="THIOREDOXIN_2"/>
    <property type="match status" value="1"/>
</dbReference>
<dbReference type="InterPro" id="IPR036249">
    <property type="entry name" value="Thioredoxin-like_sf"/>
</dbReference>
<dbReference type="PANTHER" id="PTHR43601:SF32">
    <property type="entry name" value="THIOREDOXIN-LIKE 2-2, CHLOROPLASTIC"/>
    <property type="match status" value="1"/>
</dbReference>
<dbReference type="VEuPathDB" id="CryptoDB:Vbra_22793"/>
<accession>A0A0G4GM03</accession>
<name>A0A0G4GM03_VITBC</name>
<dbReference type="STRING" id="1169540.A0A0G4GM03"/>
<dbReference type="InterPro" id="IPR013766">
    <property type="entry name" value="Thioredoxin_domain"/>
</dbReference>
<dbReference type="Gene3D" id="3.40.30.10">
    <property type="entry name" value="Glutaredoxin"/>
    <property type="match status" value="1"/>
</dbReference>
<feature type="region of interest" description="Disordered" evidence="2">
    <location>
        <begin position="85"/>
        <end position="104"/>
    </location>
</feature>
<evidence type="ECO:0000313" key="4">
    <source>
        <dbReference type="EMBL" id="CEM31090.1"/>
    </source>
</evidence>
<dbReference type="SUPFAM" id="SSF52833">
    <property type="entry name" value="Thioredoxin-like"/>
    <property type="match status" value="1"/>
</dbReference>
<evidence type="ECO:0000256" key="1">
    <source>
        <dbReference type="ARBA" id="ARBA00008987"/>
    </source>
</evidence>
<proteinExistence type="inferred from homology"/>
<comment type="similarity">
    <text evidence="1">Belongs to the thioredoxin family.</text>
</comment>
<feature type="region of interest" description="Disordered" evidence="2">
    <location>
        <begin position="1"/>
        <end position="32"/>
    </location>
</feature>
<dbReference type="Proteomes" id="UP000041254">
    <property type="component" value="Unassembled WGS sequence"/>
</dbReference>
<feature type="domain" description="Thioredoxin" evidence="3">
    <location>
        <begin position="96"/>
        <end position="238"/>
    </location>
</feature>
<dbReference type="InParanoid" id="A0A0G4GM03"/>
<dbReference type="PANTHER" id="PTHR43601">
    <property type="entry name" value="THIOREDOXIN, MITOCHONDRIAL"/>
    <property type="match status" value="1"/>
</dbReference>
<protein>
    <recommendedName>
        <fullName evidence="3">Thioredoxin domain-containing protein</fullName>
    </recommendedName>
</protein>
<feature type="compositionally biased region" description="Polar residues" evidence="2">
    <location>
        <begin position="90"/>
        <end position="102"/>
    </location>
</feature>
<evidence type="ECO:0000259" key="3">
    <source>
        <dbReference type="PROSITE" id="PS51352"/>
    </source>
</evidence>
<dbReference type="GO" id="GO:0045454">
    <property type="term" value="P:cell redox homeostasis"/>
    <property type="evidence" value="ECO:0007669"/>
    <property type="project" value="TreeGrafter"/>
</dbReference>
<sequence length="257" mass="28155">MDAASSRSAPPMLVRRPSPHHTAAPDTRRKASRLLPSRRHHLCLVVLVATCCCPSTHSLVLDSSSRSGSPPAAFLSSATPLARLRERSSRGATTLSALQSPVTPVPVGDSDNRIFRLRSGDELEDFLQEHNNKVVVLCVQAKWCHSCAKQDVLFKEVADQYTQGGSDEEDGSADKQAKPALFAVMDFDDNREYVQKELGVRALPYVQMYAGAAGRVEEFPCGPSKIPELKAKLDLYTGRKKENPSAIALFPKWLNKA</sequence>
<dbReference type="EMBL" id="CDMY01000711">
    <property type="protein sequence ID" value="CEM31090.1"/>
    <property type="molecule type" value="Genomic_DNA"/>
</dbReference>
<evidence type="ECO:0000313" key="5">
    <source>
        <dbReference type="Proteomes" id="UP000041254"/>
    </source>
</evidence>
<keyword evidence="5" id="KW-1185">Reference proteome</keyword>
<gene>
    <name evidence="4" type="ORF">Vbra_22793</name>
</gene>
<dbReference type="CDD" id="cd02947">
    <property type="entry name" value="TRX_family"/>
    <property type="match status" value="1"/>
</dbReference>
<reference evidence="4 5" key="1">
    <citation type="submission" date="2014-11" db="EMBL/GenBank/DDBJ databases">
        <authorList>
            <person name="Zhu J."/>
            <person name="Qi W."/>
            <person name="Song R."/>
        </authorList>
    </citation>
    <scope>NUCLEOTIDE SEQUENCE [LARGE SCALE GENOMIC DNA]</scope>
</reference>
<evidence type="ECO:0000256" key="2">
    <source>
        <dbReference type="SAM" id="MobiDB-lite"/>
    </source>
</evidence>
<dbReference type="AlphaFoldDB" id="A0A0G4GM03"/>
<dbReference type="OrthoDB" id="38304at2759"/>
<dbReference type="OMA" id="CCCPSTH"/>
<organism evidence="4 5">
    <name type="scientific">Vitrella brassicaformis (strain CCMP3155)</name>
    <dbReference type="NCBI Taxonomy" id="1169540"/>
    <lineage>
        <taxon>Eukaryota</taxon>
        <taxon>Sar</taxon>
        <taxon>Alveolata</taxon>
        <taxon>Colpodellida</taxon>
        <taxon>Vitrellaceae</taxon>
        <taxon>Vitrella</taxon>
    </lineage>
</organism>